<sequence length="148" mass="16629">MTLKETNINAAPPGQTYPTPSTSLTPISCSSPESQHRAPQIPTTQTPAQQFRLELSDYWANEYKTKVNKKPMFHYKKVEFGLEDDEVVVTALLNGSTWVPQWEFRTILKGDGKGAIKDHLTDTCADERDAADVFGLMEWDLTQTAVRP</sequence>
<reference evidence="2 3" key="1">
    <citation type="submission" date="2018-05" db="EMBL/GenBank/DDBJ databases">
        <title>Genome sequencing and assembly of the regulated plant pathogen Lachnellula willkommii and related sister species for the development of diagnostic species identification markers.</title>
        <authorList>
            <person name="Giroux E."/>
            <person name="Bilodeau G."/>
        </authorList>
    </citation>
    <scope>NUCLEOTIDE SEQUENCE [LARGE SCALE GENOMIC DNA]</scope>
    <source>
        <strain evidence="2 3">CBS 172.35</strain>
    </source>
</reference>
<gene>
    <name evidence="2" type="ORF">LAWI1_G008367</name>
</gene>
<evidence type="ECO:0000313" key="3">
    <source>
        <dbReference type="Proteomes" id="UP000315522"/>
    </source>
</evidence>
<keyword evidence="3" id="KW-1185">Reference proteome</keyword>
<proteinExistence type="predicted"/>
<comment type="caution">
    <text evidence="2">The sequence shown here is derived from an EMBL/GenBank/DDBJ whole genome shotgun (WGS) entry which is preliminary data.</text>
</comment>
<evidence type="ECO:0000313" key="2">
    <source>
        <dbReference type="EMBL" id="TVY87428.1"/>
    </source>
</evidence>
<name>A0A559M377_9HELO</name>
<accession>A0A559M377</accession>
<evidence type="ECO:0000256" key="1">
    <source>
        <dbReference type="SAM" id="MobiDB-lite"/>
    </source>
</evidence>
<dbReference type="EMBL" id="QGML01002458">
    <property type="protein sequence ID" value="TVY87428.1"/>
    <property type="molecule type" value="Genomic_DNA"/>
</dbReference>
<feature type="compositionally biased region" description="Polar residues" evidence="1">
    <location>
        <begin position="16"/>
        <end position="33"/>
    </location>
</feature>
<protein>
    <submittedName>
        <fullName evidence="2">Uncharacterized protein</fullName>
    </submittedName>
</protein>
<feature type="region of interest" description="Disordered" evidence="1">
    <location>
        <begin position="1"/>
        <end position="46"/>
    </location>
</feature>
<dbReference type="AlphaFoldDB" id="A0A559M377"/>
<organism evidence="2 3">
    <name type="scientific">Lachnellula willkommii</name>
    <dbReference type="NCBI Taxonomy" id="215461"/>
    <lineage>
        <taxon>Eukaryota</taxon>
        <taxon>Fungi</taxon>
        <taxon>Dikarya</taxon>
        <taxon>Ascomycota</taxon>
        <taxon>Pezizomycotina</taxon>
        <taxon>Leotiomycetes</taxon>
        <taxon>Helotiales</taxon>
        <taxon>Lachnaceae</taxon>
        <taxon>Lachnellula</taxon>
    </lineage>
</organism>
<dbReference type="Proteomes" id="UP000315522">
    <property type="component" value="Unassembled WGS sequence"/>
</dbReference>